<sequence>MVWRQNGPQGKPQGALYSSTEEQKNYYDNFEHLAEMRQQIYSRLQWWPNNLFLPPRLRHLETQQPNGRHTPPPSSNHTSSSGHVTPNSYQNHYNGSYHQPSSGSGRESQQNGRHDADPSSSSNHVTQSGNRNRHRQLPHSHNSSSSSRNSSHTSEKSGNTSTGWTSAEDTPSASNGSTTSRL</sequence>
<accession>A0ABM0JU03</accession>
<organism evidence="2 3">
    <name type="scientific">Aplysia californica</name>
    <name type="common">California sea hare</name>
    <dbReference type="NCBI Taxonomy" id="6500"/>
    <lineage>
        <taxon>Eukaryota</taxon>
        <taxon>Metazoa</taxon>
        <taxon>Spiralia</taxon>
        <taxon>Lophotrochozoa</taxon>
        <taxon>Mollusca</taxon>
        <taxon>Gastropoda</taxon>
        <taxon>Heterobranchia</taxon>
        <taxon>Euthyneura</taxon>
        <taxon>Tectipleura</taxon>
        <taxon>Aplysiida</taxon>
        <taxon>Aplysioidea</taxon>
        <taxon>Aplysiidae</taxon>
        <taxon>Aplysia</taxon>
    </lineage>
</organism>
<feature type="compositionally biased region" description="Polar residues" evidence="1">
    <location>
        <begin position="86"/>
        <end position="111"/>
    </location>
</feature>
<keyword evidence="2" id="KW-1185">Reference proteome</keyword>
<feature type="compositionally biased region" description="Polar residues" evidence="1">
    <location>
        <begin position="156"/>
        <end position="182"/>
    </location>
</feature>
<feature type="region of interest" description="Disordered" evidence="1">
    <location>
        <begin position="62"/>
        <end position="182"/>
    </location>
</feature>
<feature type="compositionally biased region" description="Low complexity" evidence="1">
    <location>
        <begin position="75"/>
        <end position="85"/>
    </location>
</feature>
<protein>
    <submittedName>
        <fullName evidence="3">Uncharacterized protein</fullName>
    </submittedName>
</protein>
<name>A0ABM0JU03_APLCA</name>
<proteinExistence type="predicted"/>
<evidence type="ECO:0000313" key="3">
    <source>
        <dbReference type="RefSeq" id="XP_005101452.2"/>
    </source>
</evidence>
<evidence type="ECO:0000256" key="1">
    <source>
        <dbReference type="SAM" id="MobiDB-lite"/>
    </source>
</evidence>
<evidence type="ECO:0000313" key="2">
    <source>
        <dbReference type="Proteomes" id="UP000694888"/>
    </source>
</evidence>
<reference evidence="3" key="1">
    <citation type="submission" date="2025-08" db="UniProtKB">
        <authorList>
            <consortium name="RefSeq"/>
        </authorList>
    </citation>
    <scope>IDENTIFICATION</scope>
</reference>
<feature type="compositionally biased region" description="Low complexity" evidence="1">
    <location>
        <begin position="139"/>
        <end position="152"/>
    </location>
</feature>
<dbReference type="RefSeq" id="XP_005101452.2">
    <property type="nucleotide sequence ID" value="XM_005101395.3"/>
</dbReference>
<dbReference type="Proteomes" id="UP000694888">
    <property type="component" value="Unplaced"/>
</dbReference>
<dbReference type="GeneID" id="101854418"/>
<feature type="compositionally biased region" description="Polar residues" evidence="1">
    <location>
        <begin position="118"/>
        <end position="130"/>
    </location>
</feature>
<gene>
    <name evidence="3" type="primary">LOC101854418</name>
</gene>